<accession>A0A1Q6F7A7</accession>
<feature type="transmembrane region" description="Helical" evidence="1">
    <location>
        <begin position="306"/>
        <end position="323"/>
    </location>
</feature>
<protein>
    <recommendedName>
        <fullName evidence="4">Beta-carotene 15,15'-monooxygenase</fullName>
    </recommendedName>
</protein>
<proteinExistence type="predicted"/>
<evidence type="ECO:0008006" key="4">
    <source>
        <dbReference type="Google" id="ProtNLM"/>
    </source>
</evidence>
<comment type="caution">
    <text evidence="2">The sequence shown here is derived from an EMBL/GenBank/DDBJ whole genome shotgun (WGS) entry which is preliminary data.</text>
</comment>
<evidence type="ECO:0000256" key="1">
    <source>
        <dbReference type="SAM" id="Phobius"/>
    </source>
</evidence>
<feature type="transmembrane region" description="Helical" evidence="1">
    <location>
        <begin position="175"/>
        <end position="194"/>
    </location>
</feature>
<feature type="transmembrane region" description="Helical" evidence="1">
    <location>
        <begin position="89"/>
        <end position="108"/>
    </location>
</feature>
<organism evidence="2 3">
    <name type="scientific">Alistipes putredinis</name>
    <dbReference type="NCBI Taxonomy" id="28117"/>
    <lineage>
        <taxon>Bacteria</taxon>
        <taxon>Pseudomonadati</taxon>
        <taxon>Bacteroidota</taxon>
        <taxon>Bacteroidia</taxon>
        <taxon>Bacteroidales</taxon>
        <taxon>Rikenellaceae</taxon>
        <taxon>Alistipes</taxon>
    </lineage>
</organism>
<feature type="transmembrane region" description="Helical" evidence="1">
    <location>
        <begin position="149"/>
        <end position="168"/>
    </location>
</feature>
<dbReference type="AlphaFoldDB" id="A0A1Q6F7A7"/>
<keyword evidence="1" id="KW-0472">Membrane</keyword>
<feature type="transmembrane region" description="Helical" evidence="1">
    <location>
        <begin position="226"/>
        <end position="247"/>
    </location>
</feature>
<feature type="transmembrane region" description="Helical" evidence="1">
    <location>
        <begin position="57"/>
        <end position="77"/>
    </location>
</feature>
<reference evidence="2 3" key="1">
    <citation type="journal article" date="2016" name="Nat. Biotechnol.">
        <title>Measurement of bacterial replication rates in microbial communities.</title>
        <authorList>
            <person name="Brown C.T."/>
            <person name="Olm M.R."/>
            <person name="Thomas B.C."/>
            <person name="Banfield J.F."/>
        </authorList>
    </citation>
    <scope>NUCLEOTIDE SEQUENCE [LARGE SCALE GENOMIC DNA]</scope>
    <source>
        <strain evidence="2">CAG:67_53_122</strain>
    </source>
</reference>
<evidence type="ECO:0000313" key="3">
    <source>
        <dbReference type="Proteomes" id="UP000187417"/>
    </source>
</evidence>
<gene>
    <name evidence="2" type="ORF">BHV66_05235</name>
</gene>
<name>A0A1Q6F7A7_9BACT</name>
<dbReference type="EMBL" id="MNQH01000026">
    <property type="protein sequence ID" value="OKY94572.1"/>
    <property type="molecule type" value="Genomic_DNA"/>
</dbReference>
<dbReference type="RefSeq" id="WP_022460692.1">
    <property type="nucleotide sequence ID" value="NZ_BAAFLA010000021.1"/>
</dbReference>
<dbReference type="Proteomes" id="UP000187417">
    <property type="component" value="Unassembled WGS sequence"/>
</dbReference>
<feature type="transmembrane region" description="Helical" evidence="1">
    <location>
        <begin position="259"/>
        <end position="276"/>
    </location>
</feature>
<keyword evidence="1" id="KW-0812">Transmembrane</keyword>
<sequence length="324" mass="34868">MKPDIIRQPLLLAIASILVVIAAAMTTGTTISPAPETMISTPLGDLIGLFQERFPRCSRILCGGLLLLTGILCGRLAVRYGLYPVSSTLTIPLYGLVACGILLGQEYLTESVAAFVLLLSTQNFFACFRNGYAIGAVFRASFFLGLLPLLYAPLLPLPLLVLAAAFCFRRTLREVFVSLCSVVLPFLAVCYIAWGQGANPLDTPAGLWHSFVSDSGYRIFANTPPLVPALLGIVLFIVLCAIFFGLISFRTVSIKARGMLTYTILLFTVTGCLIAVPSVTPGLLAVAAVPAALLMPLTFIRIQRTVGTLLYLILYITCIVNILQ</sequence>
<keyword evidence="1" id="KW-1133">Transmembrane helix</keyword>
<evidence type="ECO:0000313" key="2">
    <source>
        <dbReference type="EMBL" id="OKY94572.1"/>
    </source>
</evidence>